<dbReference type="EMBL" id="KZ819637">
    <property type="protein sequence ID" value="PWN88944.1"/>
    <property type="molecule type" value="Genomic_DNA"/>
</dbReference>
<dbReference type="InterPro" id="IPR019826">
    <property type="entry name" value="Carboxylesterase_B_AS"/>
</dbReference>
<keyword evidence="3" id="KW-0732">Signal</keyword>
<dbReference type="GeneID" id="37045509"/>
<feature type="domain" description="Carboxylesterase type B" evidence="4">
    <location>
        <begin position="212"/>
        <end position="671"/>
    </location>
</feature>
<accession>A0A316YJF8</accession>
<comment type="similarity">
    <text evidence="1">Belongs to the type-B carboxylesterase/lipase family.</text>
</comment>
<evidence type="ECO:0000256" key="3">
    <source>
        <dbReference type="SAM" id="SignalP"/>
    </source>
</evidence>
<evidence type="ECO:0000256" key="2">
    <source>
        <dbReference type="ARBA" id="ARBA00022801"/>
    </source>
</evidence>
<dbReference type="GO" id="GO:0016787">
    <property type="term" value="F:hydrolase activity"/>
    <property type="evidence" value="ECO:0007669"/>
    <property type="project" value="UniProtKB-KW"/>
</dbReference>
<reference evidence="5" key="1">
    <citation type="journal article" date="2018" name="Mol. Biol. Evol.">
        <title>Broad Genomic Sampling Reveals a Smut Pathogenic Ancestry of the Fungal Clade Ustilaginomycotina.</title>
        <authorList>
            <person name="Kijpornyongpan T."/>
            <person name="Mondo S.J."/>
            <person name="Barry K."/>
            <person name="Sandor L."/>
            <person name="Lee J."/>
            <person name="Lipzen A."/>
            <person name="Pangilinan J."/>
            <person name="LaButti K."/>
            <person name="Hainaut M."/>
            <person name="Henrissat B."/>
            <person name="Grigoriev I.V."/>
            <person name="Spatafora J.W."/>
            <person name="Aime M.C."/>
        </authorList>
    </citation>
    <scope>NUCLEOTIDE SEQUENCE [LARGE SCALE GENOMIC DNA]</scope>
    <source>
        <strain evidence="5">MCA 4198</strain>
    </source>
</reference>
<dbReference type="OrthoDB" id="408631at2759"/>
<dbReference type="AlphaFoldDB" id="A0A316YJF8"/>
<proteinExistence type="inferred from homology"/>
<evidence type="ECO:0000313" key="5">
    <source>
        <dbReference type="EMBL" id="PWN88944.1"/>
    </source>
</evidence>
<organism evidence="5 6">
    <name type="scientific">Acaromyces ingoldii</name>
    <dbReference type="NCBI Taxonomy" id="215250"/>
    <lineage>
        <taxon>Eukaryota</taxon>
        <taxon>Fungi</taxon>
        <taxon>Dikarya</taxon>
        <taxon>Basidiomycota</taxon>
        <taxon>Ustilaginomycotina</taxon>
        <taxon>Exobasidiomycetes</taxon>
        <taxon>Exobasidiales</taxon>
        <taxon>Cryptobasidiaceae</taxon>
        <taxon>Acaromyces</taxon>
    </lineage>
</organism>
<dbReference type="InterPro" id="IPR002018">
    <property type="entry name" value="CarbesteraseB"/>
</dbReference>
<dbReference type="Gene3D" id="3.40.50.1820">
    <property type="entry name" value="alpha/beta hydrolase"/>
    <property type="match status" value="1"/>
</dbReference>
<dbReference type="PROSITE" id="PS00122">
    <property type="entry name" value="CARBOXYLESTERASE_B_1"/>
    <property type="match status" value="1"/>
</dbReference>
<dbReference type="Pfam" id="PF00135">
    <property type="entry name" value="COesterase"/>
    <property type="match status" value="1"/>
</dbReference>
<dbReference type="Proteomes" id="UP000245768">
    <property type="component" value="Unassembled WGS sequence"/>
</dbReference>
<evidence type="ECO:0000256" key="1">
    <source>
        <dbReference type="ARBA" id="ARBA00005964"/>
    </source>
</evidence>
<dbReference type="SUPFAM" id="SSF53474">
    <property type="entry name" value="alpha/beta-Hydrolases"/>
    <property type="match status" value="1"/>
</dbReference>
<feature type="chain" id="PRO_5016323276" evidence="3">
    <location>
        <begin position="27"/>
        <end position="733"/>
    </location>
</feature>
<keyword evidence="6" id="KW-1185">Reference proteome</keyword>
<keyword evidence="2 5" id="KW-0378">Hydrolase</keyword>
<evidence type="ECO:0000313" key="6">
    <source>
        <dbReference type="Proteomes" id="UP000245768"/>
    </source>
</evidence>
<protein>
    <submittedName>
        <fullName evidence="5">Alpha/beta-hydrolase</fullName>
    </submittedName>
</protein>
<dbReference type="STRING" id="215250.A0A316YJF8"/>
<name>A0A316YJF8_9BASI</name>
<feature type="signal peptide" evidence="3">
    <location>
        <begin position="1"/>
        <end position="26"/>
    </location>
</feature>
<dbReference type="RefSeq" id="XP_025376142.1">
    <property type="nucleotide sequence ID" value="XM_025523593.1"/>
</dbReference>
<dbReference type="InterPro" id="IPR029058">
    <property type="entry name" value="AB_hydrolase_fold"/>
</dbReference>
<dbReference type="InterPro" id="IPR050309">
    <property type="entry name" value="Type-B_Carboxylest/Lipase"/>
</dbReference>
<dbReference type="InParanoid" id="A0A316YJF8"/>
<dbReference type="PANTHER" id="PTHR11559">
    <property type="entry name" value="CARBOXYLESTERASE"/>
    <property type="match status" value="1"/>
</dbReference>
<evidence type="ECO:0000259" key="4">
    <source>
        <dbReference type="Pfam" id="PF00135"/>
    </source>
</evidence>
<sequence length="733" mass="77691">MWATPPMLLSAFSIAITVLFCASARAASLQLLYQNDGDWVREVDDSRRQPGYLLATMPVSASDAEKACGALNEKLYVPGAQIDSGLEQQLAYLVLKGQYAEGQAFWIDSSTSSDAALAGRSAPAVPRVQRGTTRAMVSSRADQDQDGSSHAALIIGGKQSQTTVSSKAADQTLPVLCTQSAPRHYANETDFSALWRVQTGHWLGFRDALSFRFQNVPYATNTPRFEQSKVLTATDLVNATDGNRSGQCPQGAGTDYAYTEQCLVLNVFTPALSGAAQTTKDGGQTASRPVMLWLHGGGFSSGSGLDQTFDGGSLASRGDVVVVTPNYRLGTLGFLAIDTDGEHANYGFGDVITALQWVKENIHYFGGDPSAVTVFGQSAGAQLVSALMGSLAAQGLFHRAIVQSGRPSDNANALQTVKDSLADSGSSSKAITALGCSTKETTENLLECLRAVPTGNFLNASPKASALLVDNHLITQRRLNFGKGFVQTGVPLLQGFMRDELGSLGSGIPSASETNLDAGLKSAGVSDGNRTTIESKPDLFPANGPGGVQNTTVSVVTDITSIARCGQEATLYAAAQSGALSAGLWGYYQNQRSIQIPNYDPFAICQQKSAGQPYYLCHSGDLLPVFGTPGYAFRLAPRDEYDIPYVNLLMDHWTSFARTGDPNPSAAYLQTRGYTTTQSLLSGKQWQQISATDGSGGGAGLWSLGPEPGMVELDQRGEQCNALGYPIDYVTKL</sequence>
<gene>
    <name evidence="5" type="ORF">FA10DRAFT_280106</name>
</gene>